<protein>
    <submittedName>
        <fullName evidence="2">Protein phosphatase 2C domain-containing protein</fullName>
    </submittedName>
</protein>
<name>A0A9D2B805_9FIRM</name>
<dbReference type="CDD" id="cd00143">
    <property type="entry name" value="PP2Cc"/>
    <property type="match status" value="1"/>
</dbReference>
<dbReference type="SMART" id="SM00332">
    <property type="entry name" value="PP2Cc"/>
    <property type="match status" value="1"/>
</dbReference>
<evidence type="ECO:0000313" key="2">
    <source>
        <dbReference type="EMBL" id="HIX66670.1"/>
    </source>
</evidence>
<reference evidence="2" key="1">
    <citation type="journal article" date="2021" name="PeerJ">
        <title>Extensive microbial diversity within the chicken gut microbiome revealed by metagenomics and culture.</title>
        <authorList>
            <person name="Gilroy R."/>
            <person name="Ravi A."/>
            <person name="Getino M."/>
            <person name="Pursley I."/>
            <person name="Horton D.L."/>
            <person name="Alikhan N.F."/>
            <person name="Baker D."/>
            <person name="Gharbi K."/>
            <person name="Hall N."/>
            <person name="Watson M."/>
            <person name="Adriaenssens E.M."/>
            <person name="Foster-Nyarko E."/>
            <person name="Jarju S."/>
            <person name="Secka A."/>
            <person name="Antonio M."/>
            <person name="Oren A."/>
            <person name="Chaudhuri R.R."/>
            <person name="La Ragione R."/>
            <person name="Hildebrand F."/>
            <person name="Pallen M.J."/>
        </authorList>
    </citation>
    <scope>NUCLEOTIDE SEQUENCE</scope>
    <source>
        <strain evidence="2">CHK191-13928</strain>
    </source>
</reference>
<comment type="caution">
    <text evidence="2">The sequence shown here is derived from an EMBL/GenBank/DDBJ whole genome shotgun (WGS) entry which is preliminary data.</text>
</comment>
<dbReference type="PROSITE" id="PS51746">
    <property type="entry name" value="PPM_2"/>
    <property type="match status" value="1"/>
</dbReference>
<dbReference type="SUPFAM" id="SSF81606">
    <property type="entry name" value="PP2C-like"/>
    <property type="match status" value="1"/>
</dbReference>
<proteinExistence type="predicted"/>
<organism evidence="2 3">
    <name type="scientific">Candidatus Anaerostipes excrementavium</name>
    <dbReference type="NCBI Taxonomy" id="2838463"/>
    <lineage>
        <taxon>Bacteria</taxon>
        <taxon>Bacillati</taxon>
        <taxon>Bacillota</taxon>
        <taxon>Clostridia</taxon>
        <taxon>Lachnospirales</taxon>
        <taxon>Lachnospiraceae</taxon>
        <taxon>Anaerostipes</taxon>
    </lineage>
</organism>
<dbReference type="Pfam" id="PF00481">
    <property type="entry name" value="PP2C"/>
    <property type="match status" value="1"/>
</dbReference>
<reference evidence="2" key="2">
    <citation type="submission" date="2021-04" db="EMBL/GenBank/DDBJ databases">
        <authorList>
            <person name="Gilroy R."/>
        </authorList>
    </citation>
    <scope>NUCLEOTIDE SEQUENCE</scope>
    <source>
        <strain evidence="2">CHK191-13928</strain>
    </source>
</reference>
<accession>A0A9D2B805</accession>
<dbReference type="Gene3D" id="3.60.40.10">
    <property type="entry name" value="PPM-type phosphatase domain"/>
    <property type="match status" value="1"/>
</dbReference>
<dbReference type="InterPro" id="IPR036457">
    <property type="entry name" value="PPM-type-like_dom_sf"/>
</dbReference>
<dbReference type="Proteomes" id="UP000886721">
    <property type="component" value="Unassembled WGS sequence"/>
</dbReference>
<evidence type="ECO:0000313" key="3">
    <source>
        <dbReference type="Proteomes" id="UP000886721"/>
    </source>
</evidence>
<gene>
    <name evidence="2" type="ORF">H9735_00940</name>
</gene>
<dbReference type="EMBL" id="DXEM01000004">
    <property type="protein sequence ID" value="HIX66670.1"/>
    <property type="molecule type" value="Genomic_DNA"/>
</dbReference>
<evidence type="ECO:0000259" key="1">
    <source>
        <dbReference type="PROSITE" id="PS51746"/>
    </source>
</evidence>
<dbReference type="AlphaFoldDB" id="A0A9D2B805"/>
<feature type="domain" description="PPM-type phosphatase" evidence="1">
    <location>
        <begin position="5"/>
        <end position="261"/>
    </location>
</feature>
<dbReference type="InterPro" id="IPR001932">
    <property type="entry name" value="PPM-type_phosphatase-like_dom"/>
</dbReference>
<sequence length="261" mass="28943">MKGQIYSFTRANGRTENQDYLFYEKKKFSDNEEITILGVCDGMGGMEKGKEISRLTAWTFGAYFSRKILTAFAEEGSEILSLRGIKTVLEGSVGAVHKTISAYMKEHKISGGSTLTAAVICGRNLFVANAGDSPCYLADTKTNYLELISEVENCGYEGLKKGIYSDKKSGEFLKASSYLTNYIGGEKIKKTKVRSLQLFPGNMVLMGSDGFFGILEEKVILQELKHPSKEHIPERIAERSAMQGETDNQSGILWIGSDRQY</sequence>